<organism evidence="1 2">
    <name type="scientific">Piloderma croceum (strain F 1598)</name>
    <dbReference type="NCBI Taxonomy" id="765440"/>
    <lineage>
        <taxon>Eukaryota</taxon>
        <taxon>Fungi</taxon>
        <taxon>Dikarya</taxon>
        <taxon>Basidiomycota</taxon>
        <taxon>Agaricomycotina</taxon>
        <taxon>Agaricomycetes</taxon>
        <taxon>Agaricomycetidae</taxon>
        <taxon>Atheliales</taxon>
        <taxon>Atheliaceae</taxon>
        <taxon>Piloderma</taxon>
    </lineage>
</organism>
<evidence type="ECO:0000313" key="1">
    <source>
        <dbReference type="EMBL" id="KIM80651.1"/>
    </source>
</evidence>
<reference evidence="2" key="2">
    <citation type="submission" date="2015-01" db="EMBL/GenBank/DDBJ databases">
        <title>Evolutionary Origins and Diversification of the Mycorrhizal Mutualists.</title>
        <authorList>
            <consortium name="DOE Joint Genome Institute"/>
            <consortium name="Mycorrhizal Genomics Consortium"/>
            <person name="Kohler A."/>
            <person name="Kuo A."/>
            <person name="Nagy L.G."/>
            <person name="Floudas D."/>
            <person name="Copeland A."/>
            <person name="Barry K.W."/>
            <person name="Cichocki N."/>
            <person name="Veneault-Fourrey C."/>
            <person name="LaButti K."/>
            <person name="Lindquist E.A."/>
            <person name="Lipzen A."/>
            <person name="Lundell T."/>
            <person name="Morin E."/>
            <person name="Murat C."/>
            <person name="Riley R."/>
            <person name="Ohm R."/>
            <person name="Sun H."/>
            <person name="Tunlid A."/>
            <person name="Henrissat B."/>
            <person name="Grigoriev I.V."/>
            <person name="Hibbett D.S."/>
            <person name="Martin F."/>
        </authorList>
    </citation>
    <scope>NUCLEOTIDE SEQUENCE [LARGE SCALE GENOMIC DNA]</scope>
    <source>
        <strain evidence="2">F 1598</strain>
    </source>
</reference>
<gene>
    <name evidence="1" type="ORF">PILCRDRAFT_822380</name>
</gene>
<accession>A0A0C3FN32</accession>
<keyword evidence="2" id="KW-1185">Reference proteome</keyword>
<reference evidence="1 2" key="1">
    <citation type="submission" date="2014-04" db="EMBL/GenBank/DDBJ databases">
        <authorList>
            <consortium name="DOE Joint Genome Institute"/>
            <person name="Kuo A."/>
            <person name="Tarkka M."/>
            <person name="Buscot F."/>
            <person name="Kohler A."/>
            <person name="Nagy L.G."/>
            <person name="Floudas D."/>
            <person name="Copeland A."/>
            <person name="Barry K.W."/>
            <person name="Cichocki N."/>
            <person name="Veneault-Fourrey C."/>
            <person name="LaButti K."/>
            <person name="Lindquist E.A."/>
            <person name="Lipzen A."/>
            <person name="Lundell T."/>
            <person name="Morin E."/>
            <person name="Murat C."/>
            <person name="Sun H."/>
            <person name="Tunlid A."/>
            <person name="Henrissat B."/>
            <person name="Grigoriev I.V."/>
            <person name="Hibbett D.S."/>
            <person name="Martin F."/>
            <person name="Nordberg H.P."/>
            <person name="Cantor M.N."/>
            <person name="Hua S.X."/>
        </authorList>
    </citation>
    <scope>NUCLEOTIDE SEQUENCE [LARGE SCALE GENOMIC DNA]</scope>
    <source>
        <strain evidence="1 2">F 1598</strain>
    </source>
</reference>
<name>A0A0C3FN32_PILCF</name>
<proteinExistence type="predicted"/>
<dbReference type="InParanoid" id="A0A0C3FN32"/>
<dbReference type="HOGENOM" id="CLU_033082_3_1_1"/>
<dbReference type="Proteomes" id="UP000054166">
    <property type="component" value="Unassembled WGS sequence"/>
</dbReference>
<evidence type="ECO:0000313" key="2">
    <source>
        <dbReference type="Proteomes" id="UP000054166"/>
    </source>
</evidence>
<protein>
    <submittedName>
        <fullName evidence="1">Uncharacterized protein</fullName>
    </submittedName>
</protein>
<dbReference type="OrthoDB" id="3893071at2759"/>
<dbReference type="EMBL" id="KN833003">
    <property type="protein sequence ID" value="KIM80651.1"/>
    <property type="molecule type" value="Genomic_DNA"/>
</dbReference>
<sequence length="263" mass="30330">MFKFALPQPTSKNKLEECPIVRLPDSAEDWTHVLRALCDRSYQFDGDESQSFSVVAAFARLGTKYEFRQLRTEAVKRLTFEFPSQFNRLDSGIHIIGANDLVFRAITLARETNMLFVLPCAMAICCQSYTIRDLLNGVGSPDYPYIVLSTEDQRAYLSGWYDLIHMQAKETFKWLDPHMRDTLFPDCVSRARCTKARARVLYSIGMSHPISLCNPFSRFDWEMVMCVNCTIVSKVQHARGRKNIWIDLPSFFGLPGWDELLKE</sequence>
<dbReference type="AlphaFoldDB" id="A0A0C3FN32"/>